<dbReference type="AlphaFoldDB" id="A0A0S7YIG6"/>
<evidence type="ECO:0000256" key="1">
    <source>
        <dbReference type="SAM" id="Phobius"/>
    </source>
</evidence>
<keyword evidence="1" id="KW-0472">Membrane</keyword>
<reference evidence="2 3" key="1">
    <citation type="journal article" date="2015" name="Microbiome">
        <title>Genomic resolution of linkages in carbon, nitrogen, and sulfur cycling among widespread estuary sediment bacteria.</title>
        <authorList>
            <person name="Baker B.J."/>
            <person name="Lazar C.S."/>
            <person name="Teske A.P."/>
            <person name="Dick G.J."/>
        </authorList>
    </citation>
    <scope>NUCLEOTIDE SEQUENCE [LARGE SCALE GENOMIC DNA]</scope>
    <source>
        <strain evidence="2">DG_78</strain>
    </source>
</reference>
<evidence type="ECO:0000313" key="2">
    <source>
        <dbReference type="EMBL" id="KPJ74362.1"/>
    </source>
</evidence>
<feature type="transmembrane region" description="Helical" evidence="1">
    <location>
        <begin position="40"/>
        <end position="64"/>
    </location>
</feature>
<proteinExistence type="predicted"/>
<gene>
    <name evidence="2" type="ORF">AMJ52_00785</name>
</gene>
<sequence>MDKFTLIIGIIGVLVLVAAVSLIISAFVNTIRGKKKFKNFLTSFVLFLILFGFATSFIYLALFLQTFSRYTHEQRIGWIFADGSDTRIAMTFYDETKNSTYYFNLSGNQWMVEGYFLRWSTFLRWAGAESYYRVTRFTGRWEGKQETLSTYEVHVTEKLWKFLLTYGEQLPFIDAAYGIGVFQYPQQDTFYLYINGTGFVLKKH</sequence>
<keyword evidence="1" id="KW-0812">Transmembrane</keyword>
<comment type="caution">
    <text evidence="2">The sequence shown here is derived from an EMBL/GenBank/DDBJ whole genome shotgun (WGS) entry which is preliminary data.</text>
</comment>
<accession>A0A0S7YIG6</accession>
<evidence type="ECO:0000313" key="3">
    <source>
        <dbReference type="Proteomes" id="UP000051012"/>
    </source>
</evidence>
<protein>
    <submittedName>
        <fullName evidence="2">Uncharacterized protein</fullName>
    </submittedName>
</protein>
<organism evidence="2 3">
    <name type="scientific">candidate division TA06 bacterium DG_78</name>
    <dbReference type="NCBI Taxonomy" id="1703772"/>
    <lineage>
        <taxon>Bacteria</taxon>
        <taxon>Bacteria division TA06</taxon>
    </lineage>
</organism>
<dbReference type="EMBL" id="LJNI01000006">
    <property type="protein sequence ID" value="KPJ74362.1"/>
    <property type="molecule type" value="Genomic_DNA"/>
</dbReference>
<feature type="transmembrane region" description="Helical" evidence="1">
    <location>
        <begin position="6"/>
        <end position="28"/>
    </location>
</feature>
<keyword evidence="1" id="KW-1133">Transmembrane helix</keyword>
<name>A0A0S7YIG6_UNCT6</name>
<dbReference type="Proteomes" id="UP000051012">
    <property type="component" value="Unassembled WGS sequence"/>
</dbReference>